<dbReference type="GO" id="GO:0032259">
    <property type="term" value="P:methylation"/>
    <property type="evidence" value="ECO:0007669"/>
    <property type="project" value="UniProtKB-KW"/>
</dbReference>
<organism evidence="2 3">
    <name type="scientific">Paracoccus alkenifer</name>
    <dbReference type="NCBI Taxonomy" id="65735"/>
    <lineage>
        <taxon>Bacteria</taxon>
        <taxon>Pseudomonadati</taxon>
        <taxon>Pseudomonadota</taxon>
        <taxon>Alphaproteobacteria</taxon>
        <taxon>Rhodobacterales</taxon>
        <taxon>Paracoccaceae</taxon>
        <taxon>Paracoccus</taxon>
    </lineage>
</organism>
<dbReference type="CDD" id="cd02440">
    <property type="entry name" value="AdoMet_MTases"/>
    <property type="match status" value="1"/>
</dbReference>
<name>A0A1H6K5W4_9RHOB</name>
<evidence type="ECO:0000259" key="1">
    <source>
        <dbReference type="Pfam" id="PF08241"/>
    </source>
</evidence>
<keyword evidence="2" id="KW-0489">Methyltransferase</keyword>
<protein>
    <submittedName>
        <fullName evidence="2">Ubiquinone/menaquinone biosynthesis C-methylase UbiE</fullName>
    </submittedName>
</protein>
<keyword evidence="3" id="KW-1185">Reference proteome</keyword>
<dbReference type="GO" id="GO:0008757">
    <property type="term" value="F:S-adenosylmethionine-dependent methyltransferase activity"/>
    <property type="evidence" value="ECO:0007669"/>
    <property type="project" value="InterPro"/>
</dbReference>
<reference evidence="3" key="1">
    <citation type="submission" date="2016-10" db="EMBL/GenBank/DDBJ databases">
        <authorList>
            <person name="Varghese N."/>
            <person name="Submissions S."/>
        </authorList>
    </citation>
    <scope>NUCLEOTIDE SEQUENCE [LARGE SCALE GENOMIC DNA]</scope>
    <source>
        <strain evidence="3">DSM 11593</strain>
    </source>
</reference>
<dbReference type="STRING" id="65735.SAMN04488075_0737"/>
<dbReference type="Proteomes" id="UP000199125">
    <property type="component" value="Unassembled WGS sequence"/>
</dbReference>
<proteinExistence type="predicted"/>
<keyword evidence="2" id="KW-0808">Transferase</keyword>
<dbReference type="InterPro" id="IPR029063">
    <property type="entry name" value="SAM-dependent_MTases_sf"/>
</dbReference>
<dbReference type="Gene3D" id="3.40.50.150">
    <property type="entry name" value="Vaccinia Virus protein VP39"/>
    <property type="match status" value="1"/>
</dbReference>
<evidence type="ECO:0000313" key="3">
    <source>
        <dbReference type="Proteomes" id="UP000199125"/>
    </source>
</evidence>
<keyword evidence="2" id="KW-0830">Ubiquinone</keyword>
<dbReference type="PANTHER" id="PTHR43464">
    <property type="entry name" value="METHYLTRANSFERASE"/>
    <property type="match status" value="1"/>
</dbReference>
<dbReference type="Pfam" id="PF08241">
    <property type="entry name" value="Methyltransf_11"/>
    <property type="match status" value="1"/>
</dbReference>
<evidence type="ECO:0000313" key="2">
    <source>
        <dbReference type="EMBL" id="SEH67778.1"/>
    </source>
</evidence>
<accession>A0A1H6K5W4</accession>
<dbReference type="SUPFAM" id="SSF53335">
    <property type="entry name" value="S-adenosyl-L-methionine-dependent methyltransferases"/>
    <property type="match status" value="1"/>
</dbReference>
<gene>
    <name evidence="2" type="ORF">SAMN04488075_0737</name>
</gene>
<feature type="domain" description="Methyltransferase type 11" evidence="1">
    <location>
        <begin position="31"/>
        <end position="119"/>
    </location>
</feature>
<dbReference type="InterPro" id="IPR013216">
    <property type="entry name" value="Methyltransf_11"/>
</dbReference>
<dbReference type="AlphaFoldDB" id="A0A1H6K5W4"/>
<sequence>MASAPDLAPSLVTDELDLIRRALPVAGADLLDLGCGDGAMARRLAEAGARVTAVEVSAAPVIDAAVTAIEGRAEALPLADAAFDAVLMLKSLHHVPIAGMEAGLREVARVLRPGGLLFCWEPVFAGPLNDIMRLFHDEQPQRAAALAALHRIIAEGTLEFVDERLFRTRIGFADFADFDRRMLHLPDLPQPVEGALLDQVRQAWDRIAAPRGGQFERLMRLTLARRP</sequence>
<dbReference type="OrthoDB" id="8153637at2"/>
<dbReference type="RefSeq" id="WP_090845370.1">
    <property type="nucleotide sequence ID" value="NZ_FNXG01000001.1"/>
</dbReference>
<dbReference type="EMBL" id="FNXG01000001">
    <property type="protein sequence ID" value="SEH67778.1"/>
    <property type="molecule type" value="Genomic_DNA"/>
</dbReference>